<protein>
    <submittedName>
        <fullName evidence="3">Uncharacterized protein</fullName>
    </submittedName>
</protein>
<sequence length="382" mass="39430">MTHPQMPPPPPDRMHLAPAQGRPPAYPAAHGPAYPPPVPVPGGERIAKPGSVTGVQVILTVMGSLYMAGALAAIALAPIVEPIAIGGLVAVYFAVHACVCAVQIGRGREWAWVWTLVHTIIWCLLALVGIVGGVVNLAYDGGASLLSGVVFAGLYGTLLGMLLVSPTRTWNRLHRKEPGRPDPVVAEPDRPASKPGSVGFAQFALAALILPTPVATWAFLEWVRTSQGTGTLGERLEQYPEFMCFIVLGVALVLATLVVNPIVAVRLGAGRPGARMFGAAWLGTLVAAEVYLVSIAAIAVIDGTDGAGDDAIVSPVVVFGGLGLAVLGVVLALGGLIAVGSRGARSWAPFHEVHPGPQYAAPYGPPAGYGAPQQYPPHPGGY</sequence>
<evidence type="ECO:0000313" key="4">
    <source>
        <dbReference type="Proteomes" id="UP000305792"/>
    </source>
</evidence>
<feature type="compositionally biased region" description="Pro residues" evidence="1">
    <location>
        <begin position="1"/>
        <end position="11"/>
    </location>
</feature>
<name>A0A4S8PNU0_9ACTN</name>
<evidence type="ECO:0000313" key="3">
    <source>
        <dbReference type="EMBL" id="THV31435.1"/>
    </source>
</evidence>
<accession>A0A4S8PNU0</accession>
<feature type="transmembrane region" description="Helical" evidence="2">
    <location>
        <begin position="277"/>
        <end position="300"/>
    </location>
</feature>
<gene>
    <name evidence="3" type="ORF">E9998_03470</name>
</gene>
<dbReference type="EMBL" id="STGX01000002">
    <property type="protein sequence ID" value="THV31435.1"/>
    <property type="molecule type" value="Genomic_DNA"/>
</dbReference>
<proteinExistence type="predicted"/>
<feature type="transmembrane region" description="Helical" evidence="2">
    <location>
        <begin position="55"/>
        <end position="77"/>
    </location>
</feature>
<evidence type="ECO:0000256" key="1">
    <source>
        <dbReference type="SAM" id="MobiDB-lite"/>
    </source>
</evidence>
<keyword evidence="2" id="KW-1133">Transmembrane helix</keyword>
<keyword evidence="4" id="KW-1185">Reference proteome</keyword>
<feature type="transmembrane region" description="Helical" evidence="2">
    <location>
        <begin position="240"/>
        <end position="265"/>
    </location>
</feature>
<feature type="transmembrane region" description="Helical" evidence="2">
    <location>
        <begin position="83"/>
        <end position="104"/>
    </location>
</feature>
<dbReference type="OrthoDB" id="5189233at2"/>
<dbReference type="RefSeq" id="WP_136528308.1">
    <property type="nucleotide sequence ID" value="NZ_STGX01000002.1"/>
</dbReference>
<keyword evidence="2" id="KW-0812">Transmembrane</keyword>
<feature type="transmembrane region" description="Helical" evidence="2">
    <location>
        <begin position="200"/>
        <end position="220"/>
    </location>
</feature>
<dbReference type="Proteomes" id="UP000305792">
    <property type="component" value="Unassembled WGS sequence"/>
</dbReference>
<feature type="region of interest" description="Disordered" evidence="1">
    <location>
        <begin position="1"/>
        <end position="26"/>
    </location>
</feature>
<feature type="transmembrane region" description="Helical" evidence="2">
    <location>
        <begin position="145"/>
        <end position="165"/>
    </location>
</feature>
<feature type="transmembrane region" description="Helical" evidence="2">
    <location>
        <begin position="111"/>
        <end position="139"/>
    </location>
</feature>
<reference evidence="3 4" key="1">
    <citation type="journal article" date="2018" name="Int. J. Syst. Evol. Microbiol.">
        <title>Glycomyces paridis sp. nov., isolated from the medicinal plant Paris polyphylla.</title>
        <authorList>
            <person name="Fang X.M."/>
            <person name="Bai J.L."/>
            <person name="Su J."/>
            <person name="Zhao L.L."/>
            <person name="Liu H.Y."/>
            <person name="Ma B.P."/>
            <person name="Zhang Y.Q."/>
            <person name="Yu L.Y."/>
        </authorList>
    </citation>
    <scope>NUCLEOTIDE SEQUENCE [LARGE SCALE GENOMIC DNA]</scope>
    <source>
        <strain evidence="3 4">CPCC 204357</strain>
    </source>
</reference>
<feature type="transmembrane region" description="Helical" evidence="2">
    <location>
        <begin position="312"/>
        <end position="339"/>
    </location>
</feature>
<evidence type="ECO:0000256" key="2">
    <source>
        <dbReference type="SAM" id="Phobius"/>
    </source>
</evidence>
<comment type="caution">
    <text evidence="3">The sequence shown here is derived from an EMBL/GenBank/DDBJ whole genome shotgun (WGS) entry which is preliminary data.</text>
</comment>
<dbReference type="AlphaFoldDB" id="A0A4S8PNU0"/>
<organism evidence="3 4">
    <name type="scientific">Glycomyces paridis</name>
    <dbReference type="NCBI Taxonomy" id="2126555"/>
    <lineage>
        <taxon>Bacteria</taxon>
        <taxon>Bacillati</taxon>
        <taxon>Actinomycetota</taxon>
        <taxon>Actinomycetes</taxon>
        <taxon>Glycomycetales</taxon>
        <taxon>Glycomycetaceae</taxon>
        <taxon>Glycomyces</taxon>
    </lineage>
</organism>
<keyword evidence="2" id="KW-0472">Membrane</keyword>